<dbReference type="Gene3D" id="3.40.190.10">
    <property type="entry name" value="Periplasmic binding protein-like II"/>
    <property type="match status" value="2"/>
</dbReference>
<feature type="region of interest" description="Disordered" evidence="6">
    <location>
        <begin position="33"/>
        <end position="54"/>
    </location>
</feature>
<feature type="compositionally biased region" description="Low complexity" evidence="6">
    <location>
        <begin position="33"/>
        <end position="43"/>
    </location>
</feature>
<evidence type="ECO:0000256" key="6">
    <source>
        <dbReference type="SAM" id="MobiDB-lite"/>
    </source>
</evidence>
<accession>A0ABW4YP02</accession>
<dbReference type="PROSITE" id="PS51257">
    <property type="entry name" value="PROKAR_LIPOPROTEIN"/>
    <property type="match status" value="1"/>
</dbReference>
<dbReference type="Proteomes" id="UP001597362">
    <property type="component" value="Unassembled WGS sequence"/>
</dbReference>
<dbReference type="SUPFAM" id="SSF53850">
    <property type="entry name" value="Periplasmic binding protein-like II"/>
    <property type="match status" value="1"/>
</dbReference>
<gene>
    <name evidence="8" type="ORF">ACFSJH_15905</name>
</gene>
<dbReference type="PANTHER" id="PTHR43649:SF33">
    <property type="entry name" value="POLYGALACTURONAN_RHAMNOGALACTURONAN-BINDING PROTEIN YTCQ"/>
    <property type="match status" value="1"/>
</dbReference>
<evidence type="ECO:0000313" key="9">
    <source>
        <dbReference type="Proteomes" id="UP001597362"/>
    </source>
</evidence>
<organism evidence="8 9">
    <name type="scientific">Paenibacillus yanchengensis</name>
    <dbReference type="NCBI Taxonomy" id="2035833"/>
    <lineage>
        <taxon>Bacteria</taxon>
        <taxon>Bacillati</taxon>
        <taxon>Bacillota</taxon>
        <taxon>Bacilli</taxon>
        <taxon>Bacillales</taxon>
        <taxon>Paenibacillaceae</taxon>
        <taxon>Paenibacillus</taxon>
    </lineage>
</organism>
<proteinExistence type="predicted"/>
<protein>
    <submittedName>
        <fullName evidence="8">Extracellular solute-binding protein</fullName>
    </submittedName>
</protein>
<dbReference type="InterPro" id="IPR050490">
    <property type="entry name" value="Bact_solute-bd_prot1"/>
</dbReference>
<dbReference type="RefSeq" id="WP_377774169.1">
    <property type="nucleotide sequence ID" value="NZ_JBHUHO010000037.1"/>
</dbReference>
<keyword evidence="1" id="KW-1003">Cell membrane</keyword>
<evidence type="ECO:0000256" key="7">
    <source>
        <dbReference type="SAM" id="SignalP"/>
    </source>
</evidence>
<keyword evidence="9" id="KW-1185">Reference proteome</keyword>
<comment type="caution">
    <text evidence="8">The sequence shown here is derived from an EMBL/GenBank/DDBJ whole genome shotgun (WGS) entry which is preliminary data.</text>
</comment>
<evidence type="ECO:0000256" key="4">
    <source>
        <dbReference type="ARBA" id="ARBA00023139"/>
    </source>
</evidence>
<dbReference type="PANTHER" id="PTHR43649">
    <property type="entry name" value="ARABINOSE-BINDING PROTEIN-RELATED"/>
    <property type="match status" value="1"/>
</dbReference>
<evidence type="ECO:0000256" key="3">
    <source>
        <dbReference type="ARBA" id="ARBA00023136"/>
    </source>
</evidence>
<keyword evidence="2 7" id="KW-0732">Signal</keyword>
<evidence type="ECO:0000256" key="2">
    <source>
        <dbReference type="ARBA" id="ARBA00022729"/>
    </source>
</evidence>
<feature type="chain" id="PRO_5046126277" evidence="7">
    <location>
        <begin position="31"/>
        <end position="535"/>
    </location>
</feature>
<evidence type="ECO:0000256" key="1">
    <source>
        <dbReference type="ARBA" id="ARBA00022475"/>
    </source>
</evidence>
<feature type="signal peptide" evidence="7">
    <location>
        <begin position="1"/>
        <end position="30"/>
    </location>
</feature>
<dbReference type="Pfam" id="PF01547">
    <property type="entry name" value="SBP_bac_1"/>
    <property type="match status" value="1"/>
</dbReference>
<keyword evidence="5" id="KW-0449">Lipoprotein</keyword>
<reference evidence="9" key="1">
    <citation type="journal article" date="2019" name="Int. J. Syst. Evol. Microbiol.">
        <title>The Global Catalogue of Microorganisms (GCM) 10K type strain sequencing project: providing services to taxonomists for standard genome sequencing and annotation.</title>
        <authorList>
            <consortium name="The Broad Institute Genomics Platform"/>
            <consortium name="The Broad Institute Genome Sequencing Center for Infectious Disease"/>
            <person name="Wu L."/>
            <person name="Ma J."/>
        </authorList>
    </citation>
    <scope>NUCLEOTIDE SEQUENCE [LARGE SCALE GENOMIC DNA]</scope>
    <source>
        <strain evidence="9">GH52</strain>
    </source>
</reference>
<name>A0ABW4YP02_9BACL</name>
<dbReference type="InterPro" id="IPR006059">
    <property type="entry name" value="SBP"/>
</dbReference>
<evidence type="ECO:0000256" key="5">
    <source>
        <dbReference type="ARBA" id="ARBA00023288"/>
    </source>
</evidence>
<evidence type="ECO:0000313" key="8">
    <source>
        <dbReference type="EMBL" id="MFD2117214.1"/>
    </source>
</evidence>
<sequence length="535" mass="60199">MHYSSAKQKWGKYVAILLVLTLALSLTACAGGSKGTNNNNGSKESVPNNSGSSEAPMEISWLSFEPPAQDDTPVQKYIEERFNVKIKPMRLEKNSWAEQLNIKLAGGEIPDLFFLWDSTEIQKYSNQGLLAKLPVDEIKSEMSDYAATVDELDETLWHGAVMDGENYAIPLYYLDGSSFFRPAYNGNWLKAVGYEEAPKTFEELEDVLYKFTNEDPDKNNKKDTFGYSPWGKGLYFSFSSIFGMFGIHPNMWATEEDGSFALGIVTERAREGFKILNKWYKDGVIEQEFVVKSDRDSRKEFVGQKSGMFDGERWSEFIPGQGGLVQEFEALNNEVIMGDPISYDGKPGSGYAWGMKNNFIGMGIQVEKDPAKKAKIYEILNALAMDKEAYITAAYGVEGTTYDLDVDGIPIVKPQYIDATKRGSEFGASSFFGLFFDKSLPMEQWTYSKEIYEFKKAANEGRNLVIANSLPFHVSSAAKYPDLSKLAEEYFIKFIIGEVDLDKGFDDFVELWYRSGGQDITDEVNKLSEEFGLAK</sequence>
<dbReference type="EMBL" id="JBHUHO010000037">
    <property type="protein sequence ID" value="MFD2117214.1"/>
    <property type="molecule type" value="Genomic_DNA"/>
</dbReference>
<keyword evidence="3" id="KW-0472">Membrane</keyword>
<keyword evidence="4" id="KW-0564">Palmitate</keyword>